<dbReference type="AlphaFoldDB" id="A0A8H3UIJ0"/>
<reference evidence="2 3" key="1">
    <citation type="submission" date="2018-12" db="EMBL/GenBank/DDBJ databases">
        <title>Venturia inaequalis Genome Resource.</title>
        <authorList>
            <person name="Lichtner F.J."/>
        </authorList>
    </citation>
    <scope>NUCLEOTIDE SEQUENCE [LARGE SCALE GENOMIC DNA]</scope>
    <source>
        <strain evidence="2 3">120213</strain>
    </source>
</reference>
<feature type="compositionally biased region" description="Basic residues" evidence="1">
    <location>
        <begin position="136"/>
        <end position="145"/>
    </location>
</feature>
<feature type="region of interest" description="Disordered" evidence="1">
    <location>
        <begin position="9"/>
        <end position="51"/>
    </location>
</feature>
<feature type="region of interest" description="Disordered" evidence="1">
    <location>
        <begin position="129"/>
        <end position="164"/>
    </location>
</feature>
<evidence type="ECO:0000313" key="3">
    <source>
        <dbReference type="Proteomes" id="UP000447873"/>
    </source>
</evidence>
<organism evidence="2 3">
    <name type="scientific">Venturia inaequalis</name>
    <name type="common">Apple scab fungus</name>
    <dbReference type="NCBI Taxonomy" id="5025"/>
    <lineage>
        <taxon>Eukaryota</taxon>
        <taxon>Fungi</taxon>
        <taxon>Dikarya</taxon>
        <taxon>Ascomycota</taxon>
        <taxon>Pezizomycotina</taxon>
        <taxon>Dothideomycetes</taxon>
        <taxon>Pleosporomycetidae</taxon>
        <taxon>Venturiales</taxon>
        <taxon>Venturiaceae</taxon>
        <taxon>Venturia</taxon>
    </lineage>
</organism>
<evidence type="ECO:0000256" key="1">
    <source>
        <dbReference type="SAM" id="MobiDB-lite"/>
    </source>
</evidence>
<proteinExistence type="predicted"/>
<evidence type="ECO:0000313" key="2">
    <source>
        <dbReference type="EMBL" id="KAE9970655.1"/>
    </source>
</evidence>
<protein>
    <submittedName>
        <fullName evidence="2">Uncharacterized protein</fullName>
    </submittedName>
</protein>
<gene>
    <name evidence="2" type="ORF">EG328_006139</name>
</gene>
<accession>A0A8H3UIJ0</accession>
<name>A0A8H3UIJ0_VENIN</name>
<dbReference type="EMBL" id="WNWS01000324">
    <property type="protein sequence ID" value="KAE9970655.1"/>
    <property type="molecule type" value="Genomic_DNA"/>
</dbReference>
<comment type="caution">
    <text evidence="2">The sequence shown here is derived from an EMBL/GenBank/DDBJ whole genome shotgun (WGS) entry which is preliminary data.</text>
</comment>
<feature type="compositionally biased region" description="Basic residues" evidence="1">
    <location>
        <begin position="80"/>
        <end position="90"/>
    </location>
</feature>
<dbReference type="Proteomes" id="UP000447873">
    <property type="component" value="Unassembled WGS sequence"/>
</dbReference>
<sequence>MDNTIKYWQSQTPLFTVAEDPPTTPVRRLDPPESLPKPPKPQPKRPRKTGIDILNKAISKRVVLGPIDSNITPQTTPQTTRKKKTPKAKIKQPFEPPKWVEDHAQKLGINPLHVSAYSVSPLAQKEAISKEVTDRRHQKRKKPGPKPKGLENAGPSKPLQPILRPQCNRSADQKKRVIRWLYEERRPLKPFEKYRYIRDGVTCNPGTRAVTDIEASDFFQIPARTINTWWKDRNFIMGQSRR</sequence>
<feature type="region of interest" description="Disordered" evidence="1">
    <location>
        <begin position="65"/>
        <end position="94"/>
    </location>
</feature>